<dbReference type="InterPro" id="IPR000907">
    <property type="entry name" value="LipOase"/>
</dbReference>
<dbReference type="Gene3D" id="3.10.450.60">
    <property type="match status" value="1"/>
</dbReference>
<dbReference type="GeneID" id="63724145"/>
<evidence type="ECO:0000256" key="2">
    <source>
        <dbReference type="ARBA" id="ARBA00022723"/>
    </source>
</evidence>
<dbReference type="STRING" id="1036611.A0A1L9PFL6"/>
<keyword evidence="8" id="KW-1185">Reference proteome</keyword>
<proteinExistence type="predicted"/>
<dbReference type="AlphaFoldDB" id="A0A1L9PFL6"/>
<keyword evidence="4" id="KW-0560">Oxidoreductase</keyword>
<accession>A0A1L9PFL6</accession>
<dbReference type="Gene3D" id="1.20.245.10">
    <property type="entry name" value="Lipoxygenase-1, Domain 5"/>
    <property type="match status" value="1"/>
</dbReference>
<evidence type="ECO:0000313" key="7">
    <source>
        <dbReference type="EMBL" id="OJJ00337.1"/>
    </source>
</evidence>
<dbReference type="PROSITE" id="PS51393">
    <property type="entry name" value="LIPOXYGENASE_3"/>
    <property type="match status" value="1"/>
</dbReference>
<keyword evidence="3" id="KW-0223">Dioxygenase</keyword>
<dbReference type="GO" id="GO:0046872">
    <property type="term" value="F:metal ion binding"/>
    <property type="evidence" value="ECO:0007669"/>
    <property type="project" value="UniProtKB-KW"/>
</dbReference>
<dbReference type="Pfam" id="PF00305">
    <property type="entry name" value="Lipoxygenase"/>
    <property type="match status" value="1"/>
</dbReference>
<dbReference type="InterPro" id="IPR036226">
    <property type="entry name" value="LipOase_C_sf"/>
</dbReference>
<dbReference type="Proteomes" id="UP000184073">
    <property type="component" value="Unassembled WGS sequence"/>
</dbReference>
<protein>
    <recommendedName>
        <fullName evidence="1">Manganese lipoxygenase</fullName>
    </recommendedName>
</protein>
<name>A0A1L9PFL6_ASPVE</name>
<organism evidence="7 8">
    <name type="scientific">Aspergillus versicolor CBS 583.65</name>
    <dbReference type="NCBI Taxonomy" id="1036611"/>
    <lineage>
        <taxon>Eukaryota</taxon>
        <taxon>Fungi</taxon>
        <taxon>Dikarya</taxon>
        <taxon>Ascomycota</taxon>
        <taxon>Pezizomycotina</taxon>
        <taxon>Eurotiomycetes</taxon>
        <taxon>Eurotiomycetidae</taxon>
        <taxon>Eurotiales</taxon>
        <taxon>Aspergillaceae</taxon>
        <taxon>Aspergillus</taxon>
        <taxon>Aspergillus subgen. Nidulantes</taxon>
    </lineage>
</organism>
<keyword evidence="2" id="KW-0479">Metal-binding</keyword>
<feature type="region of interest" description="Disordered" evidence="5">
    <location>
        <begin position="49"/>
        <end position="70"/>
    </location>
</feature>
<evidence type="ECO:0000256" key="4">
    <source>
        <dbReference type="ARBA" id="ARBA00023002"/>
    </source>
</evidence>
<feature type="domain" description="Lipoxygenase" evidence="6">
    <location>
        <begin position="238"/>
        <end position="747"/>
    </location>
</feature>
<reference evidence="8" key="1">
    <citation type="journal article" date="2017" name="Genome Biol.">
        <title>Comparative genomics reveals high biological diversity and specific adaptations in the industrially and medically important fungal genus Aspergillus.</title>
        <authorList>
            <person name="de Vries R.P."/>
            <person name="Riley R."/>
            <person name="Wiebenga A."/>
            <person name="Aguilar-Osorio G."/>
            <person name="Amillis S."/>
            <person name="Uchima C.A."/>
            <person name="Anderluh G."/>
            <person name="Asadollahi M."/>
            <person name="Askin M."/>
            <person name="Barry K."/>
            <person name="Battaglia E."/>
            <person name="Bayram O."/>
            <person name="Benocci T."/>
            <person name="Braus-Stromeyer S.A."/>
            <person name="Caldana C."/>
            <person name="Canovas D."/>
            <person name="Cerqueira G.C."/>
            <person name="Chen F."/>
            <person name="Chen W."/>
            <person name="Choi C."/>
            <person name="Clum A."/>
            <person name="Dos Santos R.A."/>
            <person name="Damasio A.R."/>
            <person name="Diallinas G."/>
            <person name="Emri T."/>
            <person name="Fekete E."/>
            <person name="Flipphi M."/>
            <person name="Freyberg S."/>
            <person name="Gallo A."/>
            <person name="Gournas C."/>
            <person name="Habgood R."/>
            <person name="Hainaut M."/>
            <person name="Harispe M.L."/>
            <person name="Henrissat B."/>
            <person name="Hilden K.S."/>
            <person name="Hope R."/>
            <person name="Hossain A."/>
            <person name="Karabika E."/>
            <person name="Karaffa L."/>
            <person name="Karanyi Z."/>
            <person name="Krasevec N."/>
            <person name="Kuo A."/>
            <person name="Kusch H."/>
            <person name="LaButti K."/>
            <person name="Lagendijk E.L."/>
            <person name="Lapidus A."/>
            <person name="Levasseur A."/>
            <person name="Lindquist E."/>
            <person name="Lipzen A."/>
            <person name="Logrieco A.F."/>
            <person name="MacCabe A."/>
            <person name="Maekelae M.R."/>
            <person name="Malavazi I."/>
            <person name="Melin P."/>
            <person name="Meyer V."/>
            <person name="Mielnichuk N."/>
            <person name="Miskei M."/>
            <person name="Molnar A.P."/>
            <person name="Mule G."/>
            <person name="Ngan C.Y."/>
            <person name="Orejas M."/>
            <person name="Orosz E."/>
            <person name="Ouedraogo J.P."/>
            <person name="Overkamp K.M."/>
            <person name="Park H.-S."/>
            <person name="Perrone G."/>
            <person name="Piumi F."/>
            <person name="Punt P.J."/>
            <person name="Ram A.F."/>
            <person name="Ramon A."/>
            <person name="Rauscher S."/>
            <person name="Record E."/>
            <person name="Riano-Pachon D.M."/>
            <person name="Robert V."/>
            <person name="Roehrig J."/>
            <person name="Ruller R."/>
            <person name="Salamov A."/>
            <person name="Salih N.S."/>
            <person name="Samson R.A."/>
            <person name="Sandor E."/>
            <person name="Sanguinetti M."/>
            <person name="Schuetze T."/>
            <person name="Sepcic K."/>
            <person name="Shelest E."/>
            <person name="Sherlock G."/>
            <person name="Sophianopoulou V."/>
            <person name="Squina F.M."/>
            <person name="Sun H."/>
            <person name="Susca A."/>
            <person name="Todd R.B."/>
            <person name="Tsang A."/>
            <person name="Unkles S.E."/>
            <person name="van de Wiele N."/>
            <person name="van Rossen-Uffink D."/>
            <person name="Oliveira J.V."/>
            <person name="Vesth T.C."/>
            <person name="Visser J."/>
            <person name="Yu J.-H."/>
            <person name="Zhou M."/>
            <person name="Andersen M.R."/>
            <person name="Archer D.B."/>
            <person name="Baker S.E."/>
            <person name="Benoit I."/>
            <person name="Brakhage A.A."/>
            <person name="Braus G.H."/>
            <person name="Fischer R."/>
            <person name="Frisvad J.C."/>
            <person name="Goldman G.H."/>
            <person name="Houbraken J."/>
            <person name="Oakley B."/>
            <person name="Pocsi I."/>
            <person name="Scazzocchio C."/>
            <person name="Seiboth B."/>
            <person name="vanKuyk P.A."/>
            <person name="Wortman J."/>
            <person name="Dyer P.S."/>
            <person name="Grigoriev I.V."/>
        </authorList>
    </citation>
    <scope>NUCLEOTIDE SEQUENCE [LARGE SCALE GENOMIC DNA]</scope>
    <source>
        <strain evidence="8">CBS 583.65</strain>
    </source>
</reference>
<sequence>MGENFGVSGPGFVPGAPPLNSIDTGVFINELTNLGLLPDKHEIVPFSLGPETTAGGKTTEQAPVPDTSQEVTYRGTQLALLKTYEIIEHRHHSFMEVMEFDSSLPPNRPAEEKRKHYLFTRDDDVFPPHLKLVGRDDEASKDQRLDLPLDNIFDSMRLTQAGALMRGFLVWYKRWAASEIARWHLGELGTPDEGKTLKEVEDYNKKRLEISKDFKGREQDKPKNDIFDKPNVGELEDWYSDAAFAQQQLTGVNPTTIKQASDEWLDHFIQASNDHEDHAITDIIKDLKNSSRESLYMQDYSYFRKAAGMDPAGDIKQYWKDGVWPWSKYGYRYNCASVCLYYLNETGQLYPLAIVIDWRDSARDSVTIFNRTMFKSKDLRTGADIREKEHQLEEEKKDWPWRYAKTCVQSSDWFQHEVTAHLTNTHFIEEAIIVASNRQFDDEHAVLQLLRPHWRKTLALNQAARSTLVPHVVLDLVGFSDKQASKFIWDAYTKFDFKENYVPTELKNRGFPPEKLGDGKFHNYAYAKCINSMWWKIRKFVKGILAAIYGGPGADDKIKADKQIQAWVEELQNPNGANLKTFPEIKTFDELVDCVTMCIHIASPQHTAVNYLQNYYLSFVVNKPPCLFEEPPKTLEELLRYTEQDLVKALPMNQPAEWLLASHIPYLLNKNPDNDETLRHYAQSAAGLFRTKQGESDQAIAKAATDFLTQLDQSKEEFENYAKEVDSWENLKYQVLYPESNAVSILI</sequence>
<dbReference type="GO" id="GO:0050584">
    <property type="term" value="F:linoleate 11-lipoxygenase activity"/>
    <property type="evidence" value="ECO:0007669"/>
    <property type="project" value="UniProtKB-ARBA"/>
</dbReference>
<dbReference type="SUPFAM" id="SSF48484">
    <property type="entry name" value="Lipoxigenase"/>
    <property type="match status" value="1"/>
</dbReference>
<evidence type="ECO:0000256" key="5">
    <source>
        <dbReference type="SAM" id="MobiDB-lite"/>
    </source>
</evidence>
<evidence type="ECO:0000256" key="3">
    <source>
        <dbReference type="ARBA" id="ARBA00022964"/>
    </source>
</evidence>
<dbReference type="OrthoDB" id="407298at2759"/>
<dbReference type="GO" id="GO:0034440">
    <property type="term" value="P:lipid oxidation"/>
    <property type="evidence" value="ECO:0007669"/>
    <property type="project" value="InterPro"/>
</dbReference>
<evidence type="ECO:0000259" key="6">
    <source>
        <dbReference type="PROSITE" id="PS51393"/>
    </source>
</evidence>
<dbReference type="VEuPathDB" id="FungiDB:ASPVEDRAFT_165036"/>
<dbReference type="InterPro" id="IPR013819">
    <property type="entry name" value="LipOase_C"/>
</dbReference>
<feature type="compositionally biased region" description="Polar residues" evidence="5">
    <location>
        <begin position="55"/>
        <end position="70"/>
    </location>
</feature>
<evidence type="ECO:0000313" key="8">
    <source>
        <dbReference type="Proteomes" id="UP000184073"/>
    </source>
</evidence>
<gene>
    <name evidence="7" type="ORF">ASPVEDRAFT_165036</name>
</gene>
<dbReference type="PRINTS" id="PR00087">
    <property type="entry name" value="LIPOXYGENASE"/>
</dbReference>
<dbReference type="RefSeq" id="XP_040666099.1">
    <property type="nucleotide sequence ID" value="XM_040808634.1"/>
</dbReference>
<dbReference type="GO" id="GO:0043651">
    <property type="term" value="P:linoleic acid metabolic process"/>
    <property type="evidence" value="ECO:0007669"/>
    <property type="project" value="UniProtKB-ARBA"/>
</dbReference>
<dbReference type="EMBL" id="KV878127">
    <property type="protein sequence ID" value="OJJ00337.1"/>
    <property type="molecule type" value="Genomic_DNA"/>
</dbReference>
<dbReference type="PANTHER" id="PTHR11771">
    <property type="entry name" value="LIPOXYGENASE"/>
    <property type="match status" value="1"/>
</dbReference>
<evidence type="ECO:0000256" key="1">
    <source>
        <dbReference type="ARBA" id="ARBA00021175"/>
    </source>
</evidence>